<proteinExistence type="inferred from homology"/>
<organism evidence="10 11">
    <name type="scientific">Rhodococcoides yunnanense</name>
    <dbReference type="NCBI Taxonomy" id="278209"/>
    <lineage>
        <taxon>Bacteria</taxon>
        <taxon>Bacillati</taxon>
        <taxon>Actinomycetota</taxon>
        <taxon>Actinomycetes</taxon>
        <taxon>Mycobacteriales</taxon>
        <taxon>Nocardiaceae</taxon>
        <taxon>Rhodococcoides</taxon>
    </lineage>
</organism>
<feature type="transmembrane region" description="Helical" evidence="9">
    <location>
        <begin position="412"/>
        <end position="433"/>
    </location>
</feature>
<evidence type="ECO:0000256" key="6">
    <source>
        <dbReference type="ARBA" id="ARBA00023136"/>
    </source>
</evidence>
<evidence type="ECO:0000256" key="3">
    <source>
        <dbReference type="ARBA" id="ARBA00022679"/>
    </source>
</evidence>
<feature type="transmembrane region" description="Helical" evidence="9">
    <location>
        <begin position="241"/>
        <end position="260"/>
    </location>
</feature>
<evidence type="ECO:0000313" key="10">
    <source>
        <dbReference type="EMBL" id="MDV6259989.1"/>
    </source>
</evidence>
<protein>
    <submittedName>
        <fullName evidence="10">Glycosyltransferase 87 family protein</fullName>
    </submittedName>
</protein>
<dbReference type="RefSeq" id="WP_317562872.1">
    <property type="nucleotide sequence ID" value="NZ_JAWLJX010000001.1"/>
</dbReference>
<feature type="transmembrane region" description="Helical" evidence="9">
    <location>
        <begin position="52"/>
        <end position="72"/>
    </location>
</feature>
<feature type="transmembrane region" description="Helical" evidence="9">
    <location>
        <begin position="119"/>
        <end position="146"/>
    </location>
</feature>
<feature type="transmembrane region" description="Helical" evidence="9">
    <location>
        <begin position="213"/>
        <end position="235"/>
    </location>
</feature>
<dbReference type="EMBL" id="JAWLJX010000001">
    <property type="protein sequence ID" value="MDV6259989.1"/>
    <property type="molecule type" value="Genomic_DNA"/>
</dbReference>
<evidence type="ECO:0000256" key="9">
    <source>
        <dbReference type="SAM" id="Phobius"/>
    </source>
</evidence>
<dbReference type="Proteomes" id="UP001185755">
    <property type="component" value="Unassembled WGS sequence"/>
</dbReference>
<keyword evidence="6 9" id="KW-0472">Membrane</keyword>
<feature type="transmembrane region" description="Helical" evidence="9">
    <location>
        <begin position="304"/>
        <end position="323"/>
    </location>
</feature>
<feature type="transmembrane region" description="Helical" evidence="9">
    <location>
        <begin position="374"/>
        <end position="392"/>
    </location>
</feature>
<feature type="transmembrane region" description="Helical" evidence="9">
    <location>
        <begin position="184"/>
        <end position="201"/>
    </location>
</feature>
<evidence type="ECO:0000256" key="8">
    <source>
        <dbReference type="SAM" id="MobiDB-lite"/>
    </source>
</evidence>
<keyword evidence="5 9" id="KW-1133">Transmembrane helix</keyword>
<evidence type="ECO:0000256" key="2">
    <source>
        <dbReference type="ARBA" id="ARBA00022475"/>
    </source>
</evidence>
<evidence type="ECO:0000256" key="1">
    <source>
        <dbReference type="ARBA" id="ARBA00004651"/>
    </source>
</evidence>
<accession>A0ABU4B754</accession>
<dbReference type="InterPro" id="IPR018584">
    <property type="entry name" value="GT87"/>
</dbReference>
<keyword evidence="4 9" id="KW-0812">Transmembrane</keyword>
<name>A0ABU4B754_9NOCA</name>
<keyword evidence="2" id="KW-1003">Cell membrane</keyword>
<feature type="compositionally biased region" description="Polar residues" evidence="8">
    <location>
        <begin position="14"/>
        <end position="25"/>
    </location>
</feature>
<feature type="region of interest" description="Disordered" evidence="8">
    <location>
        <begin position="1"/>
        <end position="25"/>
    </location>
</feature>
<feature type="transmembrane region" description="Helical" evidence="9">
    <location>
        <begin position="158"/>
        <end position="178"/>
    </location>
</feature>
<gene>
    <name evidence="10" type="ORF">R3P96_01425</name>
</gene>
<reference evidence="10 11" key="1">
    <citation type="submission" date="2023-10" db="EMBL/GenBank/DDBJ databases">
        <title>Development of a sustainable strategy for remediation of hydrocarbon-contaminated territories based on the waste exchange concept.</title>
        <authorList>
            <person name="Krivoruchko A."/>
        </authorList>
    </citation>
    <scope>NUCLEOTIDE SEQUENCE [LARGE SCALE GENOMIC DNA]</scope>
    <source>
        <strain evidence="10 11">IEGM 1323</strain>
    </source>
</reference>
<sequence length="445" mass="48278">MTSSSFTPLRARTGSRTHAGQQTFTGGARAQVVPPTLVTPAHTTPNHLGRRWLAGSLLAACIAIAAHAYFLGWKVPFGLFGNGIDTIVYRHGGDVVLLGQPLYEFALFDVGLPFTYPPFAALAFTPLALVTVTSAVTLLQAINALLVYATVVLSWRALGYRSGAMYLASVGMAIAFTWLEPVRMTIWLGQINLLLLVLVLFDLSRSEGSRLRGVGVGIAAGLKLTPAFFVLYLLSIRQWRAAVTASATFVVTVAAGFLIIPSDSWKFWTATMVDSERIGALASPANQSIHGALARLWPGHTPPFMVWFLLAAAVATLALWTAARAHKAGKTLLALVICGLATPMVSPFAWGHHWVWCVPLVIVAIDYAIRRRTWWSWLAPVAVTAPMIAWYFTDYRGIKAIGIFMFEGSPVFEAAVQFTYPAVFLATIAVTLISSFRNSPLRSLN</sequence>
<comment type="similarity">
    <text evidence="7">Belongs to the glycosyltransferase 87 family.</text>
</comment>
<evidence type="ECO:0000256" key="4">
    <source>
        <dbReference type="ARBA" id="ARBA00022692"/>
    </source>
</evidence>
<dbReference type="Pfam" id="PF09594">
    <property type="entry name" value="GT87"/>
    <property type="match status" value="1"/>
</dbReference>
<comment type="caution">
    <text evidence="10">The sequence shown here is derived from an EMBL/GenBank/DDBJ whole genome shotgun (WGS) entry which is preliminary data.</text>
</comment>
<evidence type="ECO:0000313" key="11">
    <source>
        <dbReference type="Proteomes" id="UP001185755"/>
    </source>
</evidence>
<keyword evidence="11" id="KW-1185">Reference proteome</keyword>
<evidence type="ECO:0000256" key="5">
    <source>
        <dbReference type="ARBA" id="ARBA00022989"/>
    </source>
</evidence>
<comment type="subcellular location">
    <subcellularLocation>
        <location evidence="1">Cell membrane</location>
        <topology evidence="1">Multi-pass membrane protein</topology>
    </subcellularLocation>
</comment>
<evidence type="ECO:0000256" key="7">
    <source>
        <dbReference type="ARBA" id="ARBA00024033"/>
    </source>
</evidence>
<keyword evidence="3" id="KW-0808">Transferase</keyword>